<evidence type="ECO:0000313" key="2">
    <source>
        <dbReference type="EMBL" id="MCL9817356.1"/>
    </source>
</evidence>
<organism evidence="2 3">
    <name type="scientific">Natronocalculus amylovorans</name>
    <dbReference type="NCBI Taxonomy" id="2917812"/>
    <lineage>
        <taxon>Archaea</taxon>
        <taxon>Methanobacteriati</taxon>
        <taxon>Methanobacteriota</taxon>
        <taxon>Stenosarchaea group</taxon>
        <taxon>Halobacteria</taxon>
        <taxon>Halobacteriales</taxon>
        <taxon>Haloferacaceae</taxon>
        <taxon>Natronocalculus</taxon>
    </lineage>
</organism>
<reference evidence="2" key="1">
    <citation type="journal article" date="2022" name="Syst. Appl. Microbiol.">
        <title>Natronocalculus amylovorans gen. nov., sp. nov., and Natranaeroarchaeum aerophilus sp. nov., dominant culturable amylolytic natronoarchaea from hypersaline soda lakes in southwestern Siberia.</title>
        <authorList>
            <person name="Sorokin D.Y."/>
            <person name="Elcheninov A.G."/>
            <person name="Khizhniak T.V."/>
            <person name="Koenen M."/>
            <person name="Bale N.J."/>
            <person name="Damste J.S.S."/>
            <person name="Kublanov I.V."/>
        </authorList>
    </citation>
    <scope>NUCLEOTIDE SEQUENCE</scope>
    <source>
        <strain evidence="2">AArc-St2</strain>
    </source>
</reference>
<proteinExistence type="predicted"/>
<evidence type="ECO:0000313" key="3">
    <source>
        <dbReference type="Proteomes" id="UP001203207"/>
    </source>
</evidence>
<dbReference type="RefSeq" id="WP_250584407.1">
    <property type="nucleotide sequence ID" value="NZ_JAKRVX010000003.1"/>
</dbReference>
<dbReference type="Proteomes" id="UP001203207">
    <property type="component" value="Unassembled WGS sequence"/>
</dbReference>
<dbReference type="EMBL" id="JAKRVX010000003">
    <property type="protein sequence ID" value="MCL9817356.1"/>
    <property type="molecule type" value="Genomic_DNA"/>
</dbReference>
<name>A0AAE3FY53_9EURY</name>
<protein>
    <submittedName>
        <fullName evidence="2">Uncharacterized protein</fullName>
    </submittedName>
</protein>
<comment type="caution">
    <text evidence="2">The sequence shown here is derived from an EMBL/GenBank/DDBJ whole genome shotgun (WGS) entry which is preliminary data.</text>
</comment>
<keyword evidence="3" id="KW-1185">Reference proteome</keyword>
<reference evidence="2" key="2">
    <citation type="submission" date="2022-02" db="EMBL/GenBank/DDBJ databases">
        <authorList>
            <person name="Elcheninov A.G."/>
            <person name="Sorokin D.Y."/>
            <person name="Kublanov I.V."/>
        </authorList>
    </citation>
    <scope>NUCLEOTIDE SEQUENCE</scope>
    <source>
        <strain evidence="2">AArc-St2</strain>
    </source>
</reference>
<gene>
    <name evidence="2" type="ORF">AArcSt2_10420</name>
</gene>
<feature type="compositionally biased region" description="Acidic residues" evidence="1">
    <location>
        <begin position="27"/>
        <end position="51"/>
    </location>
</feature>
<feature type="region of interest" description="Disordered" evidence="1">
    <location>
        <begin position="23"/>
        <end position="51"/>
    </location>
</feature>
<evidence type="ECO:0000256" key="1">
    <source>
        <dbReference type="SAM" id="MobiDB-lite"/>
    </source>
</evidence>
<dbReference type="AlphaFoldDB" id="A0AAE3FY53"/>
<sequence length="170" mass="18036">MVQDARRRFLELTGTGAVLSLAGCMGSDDETPDIQDGEEDGADTSDDGDAESVVEEGMVTAAVEPDEEAIAELQQEIQQDVEDGEIDEEEAQIALQEAQMELMAEALAAFEDTAGGIDGLTIVDSIDEVGAILLDGEAEAILETLTYDEVSALLPGELFDEVQQQGQQTP</sequence>
<dbReference type="PROSITE" id="PS51257">
    <property type="entry name" value="PROKAR_LIPOPROTEIN"/>
    <property type="match status" value="1"/>
</dbReference>
<accession>A0AAE3FY53</accession>